<evidence type="ECO:0000313" key="2">
    <source>
        <dbReference type="EMBL" id="MBP2351481.1"/>
    </source>
</evidence>
<comment type="caution">
    <text evidence="2">The sequence shown here is derived from an EMBL/GenBank/DDBJ whole genome shotgun (WGS) entry which is preliminary data.</text>
</comment>
<dbReference type="EMBL" id="JAGINT010000001">
    <property type="protein sequence ID" value="MBP2351481.1"/>
    <property type="molecule type" value="Genomic_DNA"/>
</dbReference>
<proteinExistence type="predicted"/>
<dbReference type="Proteomes" id="UP000755585">
    <property type="component" value="Unassembled WGS sequence"/>
</dbReference>
<feature type="region of interest" description="Disordered" evidence="1">
    <location>
        <begin position="38"/>
        <end position="64"/>
    </location>
</feature>
<gene>
    <name evidence="2" type="ORF">JOF29_002564</name>
</gene>
<accession>A0ABS4UIK2</accession>
<evidence type="ECO:0000256" key="1">
    <source>
        <dbReference type="SAM" id="MobiDB-lite"/>
    </source>
</evidence>
<keyword evidence="3" id="KW-1185">Reference proteome</keyword>
<sequence>MELTLFSHVKTWLIGRPPRGRCEQQAGEQLHAGGVEEHVGAGVGRPGGVREVLGRSRAVSSSTT</sequence>
<reference evidence="2 3" key="1">
    <citation type="submission" date="2021-03" db="EMBL/GenBank/DDBJ databases">
        <title>Sequencing the genomes of 1000 actinobacteria strains.</title>
        <authorList>
            <person name="Klenk H.-P."/>
        </authorList>
    </citation>
    <scope>NUCLEOTIDE SEQUENCE [LARGE SCALE GENOMIC DNA]</scope>
    <source>
        <strain evidence="2 3">DSM 18824</strain>
    </source>
</reference>
<protein>
    <submittedName>
        <fullName evidence="2">Uncharacterized protein</fullName>
    </submittedName>
</protein>
<dbReference type="RefSeq" id="WP_209694374.1">
    <property type="nucleotide sequence ID" value="NZ_JAGINT010000001.1"/>
</dbReference>
<evidence type="ECO:0000313" key="3">
    <source>
        <dbReference type="Proteomes" id="UP000755585"/>
    </source>
</evidence>
<name>A0ABS4UIK2_9ACTN</name>
<organism evidence="2 3">
    <name type="scientific">Kribbella aluminosa</name>
    <dbReference type="NCBI Taxonomy" id="416017"/>
    <lineage>
        <taxon>Bacteria</taxon>
        <taxon>Bacillati</taxon>
        <taxon>Actinomycetota</taxon>
        <taxon>Actinomycetes</taxon>
        <taxon>Propionibacteriales</taxon>
        <taxon>Kribbellaceae</taxon>
        <taxon>Kribbella</taxon>
    </lineage>
</organism>